<gene>
    <name evidence="1" type="ORF">F0562_002250</name>
</gene>
<dbReference type="PANTHER" id="PTHR31579">
    <property type="entry name" value="OS03G0796600 PROTEIN"/>
    <property type="match status" value="1"/>
</dbReference>
<dbReference type="OrthoDB" id="548115at2759"/>
<evidence type="ECO:0000313" key="2">
    <source>
        <dbReference type="Proteomes" id="UP000325577"/>
    </source>
</evidence>
<reference evidence="1 2" key="1">
    <citation type="submission" date="2019-09" db="EMBL/GenBank/DDBJ databases">
        <title>A chromosome-level genome assembly of the Chinese tupelo Nyssa sinensis.</title>
        <authorList>
            <person name="Yang X."/>
            <person name="Kang M."/>
            <person name="Yang Y."/>
            <person name="Xiong H."/>
            <person name="Wang M."/>
            <person name="Zhang Z."/>
            <person name="Wang Z."/>
            <person name="Wu H."/>
            <person name="Ma T."/>
            <person name="Liu J."/>
            <person name="Xi Z."/>
        </authorList>
    </citation>
    <scope>NUCLEOTIDE SEQUENCE [LARGE SCALE GENOMIC DNA]</scope>
    <source>
        <strain evidence="1">J267</strain>
        <tissue evidence="1">Leaf</tissue>
    </source>
</reference>
<sequence>MASSARIKRVTDPLDDKVKSRIVGRDRCEPVYVSSGSEHGGENDDESPCLSELVYGFLEDDGAGAQSLEKESGYERDTSMSETDLIEDLKYLMLTDYVDSFKNVVAAHVSNAMVVFSFVKTNKPVFRRNVMAFLRDCGYDAAICKTNWESSGGLTAGNYEFIDVVRSDSASTQHRYFIDLDFAEQFEIARPTNQYESLLEALPGFFVGKSEDLKKIVKFMSNAAKRSLKSRGLHLPPWRKNRFMQNKWFGPYRRTLNVIPTTSLSCAPPANPTFAAQCRSVGIFVTVTWQYSLIFFFTTFDVAYDGKT</sequence>
<proteinExistence type="predicted"/>
<protein>
    <recommendedName>
        <fullName evidence="3">DUF506 domain-containing protein</fullName>
    </recommendedName>
</protein>
<name>A0A5J5C6G3_9ASTE</name>
<dbReference type="NCBIfam" id="TIGR01615">
    <property type="entry name" value="A_thal_3542"/>
    <property type="match status" value="1"/>
</dbReference>
<dbReference type="Proteomes" id="UP000325577">
    <property type="component" value="Linkage Group LG0"/>
</dbReference>
<dbReference type="AlphaFoldDB" id="A0A5J5C6G3"/>
<dbReference type="InterPro" id="IPR006502">
    <property type="entry name" value="PDDEXK-like"/>
</dbReference>
<evidence type="ECO:0008006" key="3">
    <source>
        <dbReference type="Google" id="ProtNLM"/>
    </source>
</evidence>
<dbReference type="EMBL" id="CM018031">
    <property type="protein sequence ID" value="KAA8550566.1"/>
    <property type="molecule type" value="Genomic_DNA"/>
</dbReference>
<dbReference type="PANTHER" id="PTHR31579:SF84">
    <property type="entry name" value="F21O3.6 PROTEIN"/>
    <property type="match status" value="1"/>
</dbReference>
<accession>A0A5J5C6G3</accession>
<organism evidence="1 2">
    <name type="scientific">Nyssa sinensis</name>
    <dbReference type="NCBI Taxonomy" id="561372"/>
    <lineage>
        <taxon>Eukaryota</taxon>
        <taxon>Viridiplantae</taxon>
        <taxon>Streptophyta</taxon>
        <taxon>Embryophyta</taxon>
        <taxon>Tracheophyta</taxon>
        <taxon>Spermatophyta</taxon>
        <taxon>Magnoliopsida</taxon>
        <taxon>eudicotyledons</taxon>
        <taxon>Gunneridae</taxon>
        <taxon>Pentapetalae</taxon>
        <taxon>asterids</taxon>
        <taxon>Cornales</taxon>
        <taxon>Nyssaceae</taxon>
        <taxon>Nyssa</taxon>
    </lineage>
</organism>
<evidence type="ECO:0000313" key="1">
    <source>
        <dbReference type="EMBL" id="KAA8550566.1"/>
    </source>
</evidence>
<keyword evidence="2" id="KW-1185">Reference proteome</keyword>
<dbReference type="Pfam" id="PF04720">
    <property type="entry name" value="PDDEXK_6"/>
    <property type="match status" value="1"/>
</dbReference>